<dbReference type="Proteomes" id="UP000028042">
    <property type="component" value="Unassembled WGS sequence"/>
</dbReference>
<dbReference type="EMBL" id="JPGY02000001">
    <property type="protein sequence ID" value="KRU14051.1"/>
    <property type="molecule type" value="Genomic_DNA"/>
</dbReference>
<dbReference type="GeneID" id="93075979"/>
<gene>
    <name evidence="1" type="ORF">CLPA_c38980</name>
    <name evidence="2" type="ORF">CP6013_03307</name>
</gene>
<dbReference type="EMBL" id="CP009268">
    <property type="protein sequence ID" value="AJA53924.1"/>
    <property type="molecule type" value="Genomic_DNA"/>
</dbReference>
<reference evidence="1 4" key="1">
    <citation type="journal article" date="2015" name="Genome Announc.">
        <title>Complete Genome Sequence of the Nitrogen-Fixing and Solvent-Producing Clostridium pasteurianum DSM 525.</title>
        <authorList>
            <person name="Poehlein A."/>
            <person name="Grosse-Honebrink A."/>
            <person name="Zhang Y."/>
            <person name="Minton N.P."/>
            <person name="Daniel R."/>
        </authorList>
    </citation>
    <scope>NUCLEOTIDE SEQUENCE [LARGE SCALE GENOMIC DNA]</scope>
    <source>
        <strain evidence="1">DSM 525</strain>
        <strain evidence="4">DSM 525 / ATCC 6013</strain>
    </source>
</reference>
<sequence>MNRDMTLFHNLCKYIINNYQIMNSGKIISSLIYQYSKELGLDVPAVEGLIFVEVNGYRRQYAHCFNTRGMDIIDASIYEFALINKRIEKLFPLYITGNVPSHIEYSVIKEVKYENQIKFNKCIIDKIIIEAKNYDKVMINRFSENEDSKKENLFYLKSG</sequence>
<evidence type="ECO:0000313" key="3">
    <source>
        <dbReference type="Proteomes" id="UP000028042"/>
    </source>
</evidence>
<dbReference type="Proteomes" id="UP000030905">
    <property type="component" value="Chromosome"/>
</dbReference>
<dbReference type="KEGG" id="cpae:CPAST_c38980"/>
<reference evidence="2 3" key="3">
    <citation type="journal article" name="Genome Announc.">
        <title>Improved Draft Genome Sequence of Clostridium pasteurianum Strain ATCC 6013 (DSM 525) Using a Hybrid Next-Generation Sequencing Approach.</title>
        <authorList>
            <person name="Pyne M.E."/>
            <person name="Utturkar S."/>
            <person name="Brown S.D."/>
            <person name="Moo-Young M."/>
            <person name="Chung D.A."/>
            <person name="Chou C.P."/>
        </authorList>
    </citation>
    <scope>NUCLEOTIDE SEQUENCE [LARGE SCALE GENOMIC DNA]</scope>
    <source>
        <strain evidence="2 3">ATCC 6013</strain>
    </source>
</reference>
<protein>
    <submittedName>
        <fullName evidence="1">Uncharacterized protein</fullName>
    </submittedName>
</protein>
<proteinExistence type="predicted"/>
<evidence type="ECO:0000313" key="1">
    <source>
        <dbReference type="EMBL" id="AJA53924.1"/>
    </source>
</evidence>
<dbReference type="AlphaFoldDB" id="A0A0H3J7P5"/>
<accession>A0A0H3J7P5</accession>
<organism evidence="1 4">
    <name type="scientific">Clostridium pasteurianum DSM 525 = ATCC 6013</name>
    <dbReference type="NCBI Taxonomy" id="1262449"/>
    <lineage>
        <taxon>Bacteria</taxon>
        <taxon>Bacillati</taxon>
        <taxon>Bacillota</taxon>
        <taxon>Clostridia</taxon>
        <taxon>Eubacteriales</taxon>
        <taxon>Clostridiaceae</taxon>
        <taxon>Clostridium</taxon>
    </lineage>
</organism>
<dbReference type="PATRIC" id="fig|1262449.3.peg.2226"/>
<keyword evidence="4" id="KW-1185">Reference proteome</keyword>
<dbReference type="RefSeq" id="WP_003445224.1">
    <property type="nucleotide sequence ID" value="NZ_ANZB01000006.1"/>
</dbReference>
<evidence type="ECO:0000313" key="2">
    <source>
        <dbReference type="EMBL" id="KRU14051.1"/>
    </source>
</evidence>
<name>A0A0H3J7P5_CLOPA</name>
<dbReference type="KEGG" id="cpat:CLPA_c38980"/>
<evidence type="ECO:0000313" key="4">
    <source>
        <dbReference type="Proteomes" id="UP000030905"/>
    </source>
</evidence>
<reference evidence="2" key="2">
    <citation type="submission" date="2015-10" db="EMBL/GenBank/DDBJ databases">
        <title>Improved Draft Genome Sequence of Clostridium pasteurianum Strain ATCC 6013 (DSM 525) Using a Hybrid Next-Generation Sequencing Approach.</title>
        <authorList>
            <person name="Pyne M.E."/>
            <person name="Utturkar S.M."/>
            <person name="Brown S.D."/>
            <person name="Moo-Young M."/>
            <person name="Chung D.A."/>
            <person name="Chou P.C."/>
        </authorList>
    </citation>
    <scope>NUCLEOTIDE SEQUENCE</scope>
    <source>
        <strain evidence="2">ATCC 6013</strain>
    </source>
</reference>
<dbReference type="eggNOG" id="ENOG503289H">
    <property type="taxonomic scope" value="Bacteria"/>
</dbReference>